<comment type="caution">
    <text evidence="2">The sequence shown here is derived from an EMBL/GenBank/DDBJ whole genome shotgun (WGS) entry which is preliminary data.</text>
</comment>
<dbReference type="AlphaFoldDB" id="A0A8J7TT40"/>
<dbReference type="Pfam" id="PF00248">
    <property type="entry name" value="Aldo_ket_red"/>
    <property type="match status" value="1"/>
</dbReference>
<proteinExistence type="predicted"/>
<evidence type="ECO:0000313" key="2">
    <source>
        <dbReference type="EMBL" id="MBN9413006.1"/>
    </source>
</evidence>
<reference evidence="2" key="1">
    <citation type="submission" date="2021-02" db="EMBL/GenBank/DDBJ databases">
        <title>Thiocyanate and organic carbon inputs drive convergent selection for specific autotrophic Afipia and Thiobacillus strains within complex microbiomes.</title>
        <authorList>
            <person name="Huddy R.J."/>
            <person name="Sachdeva R."/>
            <person name="Kadzinga F."/>
            <person name="Kantor R.S."/>
            <person name="Harrison S.T.L."/>
            <person name="Banfield J.F."/>
        </authorList>
    </citation>
    <scope>NUCLEOTIDE SEQUENCE</scope>
    <source>
        <strain evidence="2">SCN18_10_11_15_R4_P_38_20</strain>
    </source>
</reference>
<dbReference type="InterPro" id="IPR036812">
    <property type="entry name" value="NAD(P)_OxRdtase_dom_sf"/>
</dbReference>
<dbReference type="Proteomes" id="UP000664414">
    <property type="component" value="Unassembled WGS sequence"/>
</dbReference>
<evidence type="ECO:0000313" key="3">
    <source>
        <dbReference type="Proteomes" id="UP000664414"/>
    </source>
</evidence>
<organism evidence="2 3">
    <name type="scientific">Candidatus Paracaedimonas acanthamoebae</name>
    <dbReference type="NCBI Taxonomy" id="244581"/>
    <lineage>
        <taxon>Bacteria</taxon>
        <taxon>Pseudomonadati</taxon>
        <taxon>Pseudomonadota</taxon>
        <taxon>Alphaproteobacteria</taxon>
        <taxon>Holosporales</taxon>
        <taxon>Caedimonadaceae</taxon>
        <taxon>Candidatus Paracaedimonas</taxon>
    </lineage>
</organism>
<dbReference type="InterPro" id="IPR053135">
    <property type="entry name" value="AKR2_Oxidoreductase"/>
</dbReference>
<dbReference type="Gene3D" id="3.20.20.100">
    <property type="entry name" value="NADP-dependent oxidoreductase domain"/>
    <property type="match status" value="1"/>
</dbReference>
<protein>
    <submittedName>
        <fullName evidence="2">Aldo/keto reductase</fullName>
    </submittedName>
</protein>
<accession>A0A8J7TT40</accession>
<dbReference type="PANTHER" id="PTHR43312:SF1">
    <property type="entry name" value="NADP-DEPENDENT OXIDOREDUCTASE DOMAIN-CONTAINING PROTEIN"/>
    <property type="match status" value="1"/>
</dbReference>
<sequence length="321" mass="35861">MNKAQIGIGTYSIHSSLEPILQEALNKGISLIDTAPNYRENVAQKEIGGFLKERNEFSLLHGNSLKITTKVGFFAAKDKEYLLRNSIIDTKNTHHCHNIQEKYIKYQVTQNLEELGVSTIEGVFIHNPEAQLNVSERGLLLRNLQKVFEVLEEFVAQGKIKKYGVATWSGFGTPSKAPAFSVKELYELARQICSDHHFSLIQTPISLVNCHHISSYFQQKGPLFEAQEFGVKVYASSPLHGGSLPKVVDQKLANYLGTNLTKAQACLLFSMSAPVIDTVLTSPSNLSQLNDSVKVKYLESIEKNIIEKIVSMINTRKPKIL</sequence>
<evidence type="ECO:0000259" key="1">
    <source>
        <dbReference type="Pfam" id="PF00248"/>
    </source>
</evidence>
<dbReference type="InterPro" id="IPR023210">
    <property type="entry name" value="NADP_OxRdtase_dom"/>
</dbReference>
<name>A0A8J7TT40_9PROT</name>
<gene>
    <name evidence="2" type="ORF">J0H12_03680</name>
</gene>
<dbReference type="SUPFAM" id="SSF51430">
    <property type="entry name" value="NAD(P)-linked oxidoreductase"/>
    <property type="match status" value="1"/>
</dbReference>
<dbReference type="EMBL" id="JAFKGL010000015">
    <property type="protein sequence ID" value="MBN9413006.1"/>
    <property type="molecule type" value="Genomic_DNA"/>
</dbReference>
<dbReference type="PANTHER" id="PTHR43312">
    <property type="entry name" value="D-THREO-ALDOSE 1-DEHYDROGENASE"/>
    <property type="match status" value="1"/>
</dbReference>
<dbReference type="CDD" id="cd19099">
    <property type="entry name" value="AKR_unchar"/>
    <property type="match status" value="1"/>
</dbReference>
<feature type="domain" description="NADP-dependent oxidoreductase" evidence="1">
    <location>
        <begin position="7"/>
        <end position="295"/>
    </location>
</feature>